<accession>A0ABP7W7S0</accession>
<keyword evidence="2" id="KW-1185">Reference proteome</keyword>
<proteinExistence type="predicted"/>
<evidence type="ECO:0000313" key="1">
    <source>
        <dbReference type="EMBL" id="GAA4082460.1"/>
    </source>
</evidence>
<evidence type="ECO:0000313" key="2">
    <source>
        <dbReference type="Proteomes" id="UP001500683"/>
    </source>
</evidence>
<sequence length="57" mass="6124">MPLAGIVALAALAVMPRDRLPRVRRRFEVPDAPITTAGATLLLSALVQGKEIGWSTR</sequence>
<protein>
    <submittedName>
        <fullName evidence="1">Uncharacterized protein</fullName>
    </submittedName>
</protein>
<dbReference type="Proteomes" id="UP001500683">
    <property type="component" value="Unassembled WGS sequence"/>
</dbReference>
<organism evidence="1 2">
    <name type="scientific">Actinomadura miaoliensis</name>
    <dbReference type="NCBI Taxonomy" id="430685"/>
    <lineage>
        <taxon>Bacteria</taxon>
        <taxon>Bacillati</taxon>
        <taxon>Actinomycetota</taxon>
        <taxon>Actinomycetes</taxon>
        <taxon>Streptosporangiales</taxon>
        <taxon>Thermomonosporaceae</taxon>
        <taxon>Actinomadura</taxon>
    </lineage>
</organism>
<gene>
    <name evidence="1" type="ORF">GCM10022214_47020</name>
</gene>
<name>A0ABP7W7S0_9ACTN</name>
<dbReference type="EMBL" id="BAAAZG010000033">
    <property type="protein sequence ID" value="GAA4082460.1"/>
    <property type="molecule type" value="Genomic_DNA"/>
</dbReference>
<reference evidence="2" key="1">
    <citation type="journal article" date="2019" name="Int. J. Syst. Evol. Microbiol.">
        <title>The Global Catalogue of Microorganisms (GCM) 10K type strain sequencing project: providing services to taxonomists for standard genome sequencing and annotation.</title>
        <authorList>
            <consortium name="The Broad Institute Genomics Platform"/>
            <consortium name="The Broad Institute Genome Sequencing Center for Infectious Disease"/>
            <person name="Wu L."/>
            <person name="Ma J."/>
        </authorList>
    </citation>
    <scope>NUCLEOTIDE SEQUENCE [LARGE SCALE GENOMIC DNA]</scope>
    <source>
        <strain evidence="2">JCM 16702</strain>
    </source>
</reference>
<comment type="caution">
    <text evidence="1">The sequence shown here is derived from an EMBL/GenBank/DDBJ whole genome shotgun (WGS) entry which is preliminary data.</text>
</comment>
<dbReference type="RefSeq" id="WP_344951308.1">
    <property type="nucleotide sequence ID" value="NZ_BAAAZG010000033.1"/>
</dbReference>